<name>A0A4Z2EI66_9TELE</name>
<gene>
    <name evidence="1" type="ORF">EYF80_061363</name>
</gene>
<keyword evidence="2" id="KW-1185">Reference proteome</keyword>
<comment type="caution">
    <text evidence="1">The sequence shown here is derived from an EMBL/GenBank/DDBJ whole genome shotgun (WGS) entry which is preliminary data.</text>
</comment>
<evidence type="ECO:0000313" key="1">
    <source>
        <dbReference type="EMBL" id="TNN28489.1"/>
    </source>
</evidence>
<accession>A0A4Z2EI66</accession>
<sequence length="116" mass="12899">MEVKGYPHHGGIEYRETSHWRFTAEHDHLGTAYSVGTGLRLTTVTLEVAAEPWTVPTDLRSRYPTDEVNPTSQTLLISFGHVGVTKFDIKSSVQPSAKSTLRLSCSVQRDAKSKEI</sequence>
<evidence type="ECO:0000313" key="2">
    <source>
        <dbReference type="Proteomes" id="UP000314294"/>
    </source>
</evidence>
<proteinExistence type="predicted"/>
<reference evidence="1 2" key="1">
    <citation type="submission" date="2019-03" db="EMBL/GenBank/DDBJ databases">
        <title>First draft genome of Liparis tanakae, snailfish: a comprehensive survey of snailfish specific genes.</title>
        <authorList>
            <person name="Kim W."/>
            <person name="Song I."/>
            <person name="Jeong J.-H."/>
            <person name="Kim D."/>
            <person name="Kim S."/>
            <person name="Ryu S."/>
            <person name="Song J.Y."/>
            <person name="Lee S.K."/>
        </authorList>
    </citation>
    <scope>NUCLEOTIDE SEQUENCE [LARGE SCALE GENOMIC DNA]</scope>
    <source>
        <tissue evidence="1">Muscle</tissue>
    </source>
</reference>
<dbReference type="EMBL" id="SRLO01006841">
    <property type="protein sequence ID" value="TNN28489.1"/>
    <property type="molecule type" value="Genomic_DNA"/>
</dbReference>
<organism evidence="1 2">
    <name type="scientific">Liparis tanakae</name>
    <name type="common">Tanaka's snailfish</name>
    <dbReference type="NCBI Taxonomy" id="230148"/>
    <lineage>
        <taxon>Eukaryota</taxon>
        <taxon>Metazoa</taxon>
        <taxon>Chordata</taxon>
        <taxon>Craniata</taxon>
        <taxon>Vertebrata</taxon>
        <taxon>Euteleostomi</taxon>
        <taxon>Actinopterygii</taxon>
        <taxon>Neopterygii</taxon>
        <taxon>Teleostei</taxon>
        <taxon>Neoteleostei</taxon>
        <taxon>Acanthomorphata</taxon>
        <taxon>Eupercaria</taxon>
        <taxon>Perciformes</taxon>
        <taxon>Cottioidei</taxon>
        <taxon>Cottales</taxon>
        <taxon>Liparidae</taxon>
        <taxon>Liparis</taxon>
    </lineage>
</organism>
<dbReference type="AlphaFoldDB" id="A0A4Z2EI66"/>
<protein>
    <submittedName>
        <fullName evidence="1">Uncharacterized protein</fullName>
    </submittedName>
</protein>
<dbReference type="Proteomes" id="UP000314294">
    <property type="component" value="Unassembled WGS sequence"/>
</dbReference>